<keyword evidence="5 7" id="KW-1133">Transmembrane helix</keyword>
<evidence type="ECO:0000256" key="4">
    <source>
        <dbReference type="ARBA" id="ARBA00022692"/>
    </source>
</evidence>
<dbReference type="GO" id="GO:0005886">
    <property type="term" value="C:plasma membrane"/>
    <property type="evidence" value="ECO:0007669"/>
    <property type="project" value="UniProtKB-SubCell"/>
</dbReference>
<dbReference type="SUPFAM" id="SSF161098">
    <property type="entry name" value="MetI-like"/>
    <property type="match status" value="1"/>
</dbReference>
<evidence type="ECO:0000256" key="1">
    <source>
        <dbReference type="ARBA" id="ARBA00004651"/>
    </source>
</evidence>
<dbReference type="CDD" id="cd06261">
    <property type="entry name" value="TM_PBP2"/>
    <property type="match status" value="1"/>
</dbReference>
<dbReference type="Gene3D" id="1.10.3720.10">
    <property type="entry name" value="MetI-like"/>
    <property type="match status" value="1"/>
</dbReference>
<reference evidence="8 9" key="1">
    <citation type="submission" date="2018-11" db="EMBL/GenBank/DDBJ databases">
        <title>Complete genome sequence of Paenibacillus baekrokdamisoli strain KCTC 33723.</title>
        <authorList>
            <person name="Kang S.W."/>
            <person name="Lee K.C."/>
            <person name="Kim K.K."/>
            <person name="Kim J.S."/>
            <person name="Kim D.S."/>
            <person name="Ko S.H."/>
            <person name="Yang S.H."/>
            <person name="Lee J.S."/>
        </authorList>
    </citation>
    <scope>NUCLEOTIDE SEQUENCE [LARGE SCALE GENOMIC DNA]</scope>
    <source>
        <strain evidence="8 9">KCTC 33723</strain>
    </source>
</reference>
<keyword evidence="4 7" id="KW-0812">Transmembrane</keyword>
<dbReference type="RefSeq" id="WP_232016206.1">
    <property type="nucleotide sequence ID" value="NZ_AP019308.1"/>
</dbReference>
<comment type="subcellular location">
    <subcellularLocation>
        <location evidence="1 7">Cell membrane</location>
        <topology evidence="1 7">Multi-pass membrane protein</topology>
    </subcellularLocation>
</comment>
<dbReference type="Pfam" id="PF00528">
    <property type="entry name" value="BPD_transp_1"/>
    <property type="match status" value="1"/>
</dbReference>
<protein>
    <submittedName>
        <fullName evidence="8">Transporter</fullName>
    </submittedName>
</protein>
<feature type="transmembrane region" description="Helical" evidence="7">
    <location>
        <begin position="290"/>
        <end position="315"/>
    </location>
</feature>
<dbReference type="Proteomes" id="UP000275368">
    <property type="component" value="Chromosome"/>
</dbReference>
<keyword evidence="3" id="KW-1003">Cell membrane</keyword>
<keyword evidence="6 7" id="KW-0472">Membrane</keyword>
<feature type="transmembrane region" description="Helical" evidence="7">
    <location>
        <begin position="128"/>
        <end position="147"/>
    </location>
</feature>
<evidence type="ECO:0000256" key="2">
    <source>
        <dbReference type="ARBA" id="ARBA00022448"/>
    </source>
</evidence>
<evidence type="ECO:0000313" key="8">
    <source>
        <dbReference type="EMBL" id="BBH19454.1"/>
    </source>
</evidence>
<organism evidence="8 9">
    <name type="scientific">Paenibacillus baekrokdamisoli</name>
    <dbReference type="NCBI Taxonomy" id="1712516"/>
    <lineage>
        <taxon>Bacteria</taxon>
        <taxon>Bacillati</taxon>
        <taxon>Bacillota</taxon>
        <taxon>Bacilli</taxon>
        <taxon>Bacillales</taxon>
        <taxon>Paenibacillaceae</taxon>
        <taxon>Paenibacillus</taxon>
    </lineage>
</organism>
<dbReference type="InterPro" id="IPR000515">
    <property type="entry name" value="MetI-like"/>
</dbReference>
<dbReference type="PROSITE" id="PS50928">
    <property type="entry name" value="ABC_TM1"/>
    <property type="match status" value="1"/>
</dbReference>
<feature type="transmembrane region" description="Helical" evidence="7">
    <location>
        <begin position="96"/>
        <end position="122"/>
    </location>
</feature>
<gene>
    <name evidence="8" type="ORF">Back11_07990</name>
</gene>
<keyword evidence="9" id="KW-1185">Reference proteome</keyword>
<dbReference type="AlphaFoldDB" id="A0A3G9J853"/>
<dbReference type="PANTHER" id="PTHR43744:SF12">
    <property type="entry name" value="ABC TRANSPORTER PERMEASE PROTEIN MG189-RELATED"/>
    <property type="match status" value="1"/>
</dbReference>
<sequence length="330" mass="37422">MKTNVQLIKTSLNRRAFELSKWLYESNPVDKSKYWLWVLVRTVLIFGICFVILAPVLLKISVAFKDQVDIFDSSVMWIPRHFTLDNIKLMIERMDYWKAITATFTLSAGASILQLISCALAGYGFARLPFRGSAILFLLVIFTIVIPPQTIMAPTYLHFRFFDVFGLFHLFTGSAGINLLESYWPTFISSALAMGMKNGLYIFIFRQFFRGLPKELEEASYVDGAGILRTFSKVMLPNAVPAISTVFLFSFVWQWNDDYFVNIFMANTVSLSRQLGMLTSIARPEYVGGFAYASMLINTGALLGIAPIFLLYLYAQKYFVESVERAGLVG</sequence>
<feature type="transmembrane region" description="Helical" evidence="7">
    <location>
        <begin position="234"/>
        <end position="253"/>
    </location>
</feature>
<dbReference type="InterPro" id="IPR035906">
    <property type="entry name" value="MetI-like_sf"/>
</dbReference>
<dbReference type="GO" id="GO:0055085">
    <property type="term" value="P:transmembrane transport"/>
    <property type="evidence" value="ECO:0007669"/>
    <property type="project" value="InterPro"/>
</dbReference>
<proteinExistence type="inferred from homology"/>
<evidence type="ECO:0000256" key="7">
    <source>
        <dbReference type="RuleBase" id="RU363032"/>
    </source>
</evidence>
<evidence type="ECO:0000256" key="6">
    <source>
        <dbReference type="ARBA" id="ARBA00023136"/>
    </source>
</evidence>
<evidence type="ECO:0000256" key="3">
    <source>
        <dbReference type="ARBA" id="ARBA00022475"/>
    </source>
</evidence>
<comment type="similarity">
    <text evidence="7">Belongs to the binding-protein-dependent transport system permease family.</text>
</comment>
<accession>A0A3G9J853</accession>
<dbReference type="PANTHER" id="PTHR43744">
    <property type="entry name" value="ABC TRANSPORTER PERMEASE PROTEIN MG189-RELATED-RELATED"/>
    <property type="match status" value="1"/>
</dbReference>
<dbReference type="EMBL" id="AP019308">
    <property type="protein sequence ID" value="BBH19454.1"/>
    <property type="molecule type" value="Genomic_DNA"/>
</dbReference>
<evidence type="ECO:0000256" key="5">
    <source>
        <dbReference type="ARBA" id="ARBA00022989"/>
    </source>
</evidence>
<keyword evidence="2 7" id="KW-0813">Transport</keyword>
<evidence type="ECO:0000313" key="9">
    <source>
        <dbReference type="Proteomes" id="UP000275368"/>
    </source>
</evidence>
<feature type="transmembrane region" description="Helical" evidence="7">
    <location>
        <begin position="183"/>
        <end position="204"/>
    </location>
</feature>
<dbReference type="KEGG" id="pbk:Back11_07990"/>
<name>A0A3G9J853_9BACL</name>
<feature type="transmembrane region" description="Helical" evidence="7">
    <location>
        <begin position="34"/>
        <end position="58"/>
    </location>
</feature>